<evidence type="ECO:0000256" key="1">
    <source>
        <dbReference type="ARBA" id="ARBA00000077"/>
    </source>
</evidence>
<evidence type="ECO:0000256" key="2">
    <source>
        <dbReference type="ARBA" id="ARBA00004065"/>
    </source>
</evidence>
<dbReference type="EMBL" id="WEHX01000038">
    <property type="protein sequence ID" value="KAB7659641.1"/>
    <property type="molecule type" value="Genomic_DNA"/>
</dbReference>
<evidence type="ECO:0000256" key="4">
    <source>
        <dbReference type="ARBA" id="ARBA00011245"/>
    </source>
</evidence>
<comment type="function">
    <text evidence="2 11">Endonuclease that specifically degrades the RNA of RNA-DNA hybrids.</text>
</comment>
<feature type="binding site" evidence="11">
    <location>
        <position position="14"/>
    </location>
    <ligand>
        <name>Mg(2+)</name>
        <dbReference type="ChEBI" id="CHEBI:18420"/>
        <label>2</label>
    </ligand>
</feature>
<dbReference type="InterPro" id="IPR002156">
    <property type="entry name" value="RNaseH_domain"/>
</dbReference>
<dbReference type="InterPro" id="IPR036397">
    <property type="entry name" value="RNaseH_sf"/>
</dbReference>
<dbReference type="Pfam" id="PF00075">
    <property type="entry name" value="RNase_H"/>
    <property type="match status" value="1"/>
</dbReference>
<organism evidence="13 14">
    <name type="scientific">Sutterella seckii</name>
    <dbReference type="NCBI Taxonomy" id="1944635"/>
    <lineage>
        <taxon>Bacteria</taxon>
        <taxon>Pseudomonadati</taxon>
        <taxon>Pseudomonadota</taxon>
        <taxon>Betaproteobacteria</taxon>
        <taxon>Burkholderiales</taxon>
        <taxon>Sutterellaceae</taxon>
        <taxon>Sutterella</taxon>
    </lineage>
</organism>
<dbReference type="InterPro" id="IPR022892">
    <property type="entry name" value="RNaseHI"/>
</dbReference>
<dbReference type="Gene3D" id="3.30.420.10">
    <property type="entry name" value="Ribonuclease H-like superfamily/Ribonuclease H"/>
    <property type="match status" value="1"/>
</dbReference>
<dbReference type="InterPro" id="IPR050092">
    <property type="entry name" value="RNase_H"/>
</dbReference>
<evidence type="ECO:0000256" key="10">
    <source>
        <dbReference type="ARBA" id="ARBA00022842"/>
    </source>
</evidence>
<dbReference type="PROSITE" id="PS50879">
    <property type="entry name" value="RNASE_H_1"/>
    <property type="match status" value="1"/>
</dbReference>
<evidence type="ECO:0000259" key="12">
    <source>
        <dbReference type="PROSITE" id="PS50879"/>
    </source>
</evidence>
<evidence type="ECO:0000256" key="11">
    <source>
        <dbReference type="HAMAP-Rule" id="MF_00042"/>
    </source>
</evidence>
<evidence type="ECO:0000256" key="8">
    <source>
        <dbReference type="ARBA" id="ARBA00022759"/>
    </source>
</evidence>
<dbReference type="Proteomes" id="UP000430564">
    <property type="component" value="Unassembled WGS sequence"/>
</dbReference>
<evidence type="ECO:0000256" key="9">
    <source>
        <dbReference type="ARBA" id="ARBA00022801"/>
    </source>
</evidence>
<keyword evidence="11" id="KW-0963">Cytoplasm</keyword>
<dbReference type="FunFam" id="3.30.420.10:FF:000089">
    <property type="entry name" value="Ribonuclease H"/>
    <property type="match status" value="1"/>
</dbReference>
<keyword evidence="6 11" id="KW-0540">Nuclease</keyword>
<protein>
    <recommendedName>
        <fullName evidence="5 11">Ribonuclease H</fullName>
        <shortName evidence="11">RNase H</shortName>
        <ecNumber evidence="5 11">3.1.26.4</ecNumber>
    </recommendedName>
</protein>
<keyword evidence="9 11" id="KW-0378">Hydrolase</keyword>
<feature type="binding site" evidence="11">
    <location>
        <position position="52"/>
    </location>
    <ligand>
        <name>Mg(2+)</name>
        <dbReference type="ChEBI" id="CHEBI:18420"/>
        <label>1</label>
    </ligand>
</feature>
<evidence type="ECO:0000256" key="5">
    <source>
        <dbReference type="ARBA" id="ARBA00012180"/>
    </source>
</evidence>
<keyword evidence="7 11" id="KW-0479">Metal-binding</keyword>
<dbReference type="GO" id="GO:0043137">
    <property type="term" value="P:DNA replication, removal of RNA primer"/>
    <property type="evidence" value="ECO:0007669"/>
    <property type="project" value="TreeGrafter"/>
</dbReference>
<evidence type="ECO:0000256" key="7">
    <source>
        <dbReference type="ARBA" id="ARBA00022723"/>
    </source>
</evidence>
<dbReference type="GO" id="GO:0005737">
    <property type="term" value="C:cytoplasm"/>
    <property type="evidence" value="ECO:0007669"/>
    <property type="project" value="UniProtKB-SubCell"/>
</dbReference>
<evidence type="ECO:0000256" key="3">
    <source>
        <dbReference type="ARBA" id="ARBA00005300"/>
    </source>
</evidence>
<gene>
    <name evidence="11 13" type="primary">rnhA</name>
    <name evidence="13" type="ORF">GBM95_06790</name>
</gene>
<comment type="caution">
    <text evidence="13">The sequence shown here is derived from an EMBL/GenBank/DDBJ whole genome shotgun (WGS) entry which is preliminary data.</text>
</comment>
<name>A0A6I1EJS5_9BURK</name>
<dbReference type="InterPro" id="IPR012337">
    <property type="entry name" value="RNaseH-like_sf"/>
</dbReference>
<feature type="binding site" evidence="11">
    <location>
        <position position="74"/>
    </location>
    <ligand>
        <name>Mg(2+)</name>
        <dbReference type="ChEBI" id="CHEBI:18420"/>
        <label>1</label>
    </ligand>
</feature>
<dbReference type="SUPFAM" id="SSF53098">
    <property type="entry name" value="Ribonuclease H-like"/>
    <property type="match status" value="1"/>
</dbReference>
<dbReference type="PANTHER" id="PTHR10642">
    <property type="entry name" value="RIBONUCLEASE H1"/>
    <property type="match status" value="1"/>
</dbReference>
<evidence type="ECO:0000256" key="6">
    <source>
        <dbReference type="ARBA" id="ARBA00022722"/>
    </source>
</evidence>
<dbReference type="NCBIfam" id="NF001236">
    <property type="entry name" value="PRK00203.1"/>
    <property type="match status" value="1"/>
</dbReference>
<comment type="similarity">
    <text evidence="3 11">Belongs to the RNase H family.</text>
</comment>
<comment type="subcellular location">
    <subcellularLocation>
        <location evidence="11">Cytoplasm</location>
    </subcellularLocation>
</comment>
<comment type="subunit">
    <text evidence="4 11">Monomer.</text>
</comment>
<evidence type="ECO:0000313" key="14">
    <source>
        <dbReference type="Proteomes" id="UP000430564"/>
    </source>
</evidence>
<proteinExistence type="inferred from homology"/>
<dbReference type="GO" id="GO:0004523">
    <property type="term" value="F:RNA-DNA hybrid ribonuclease activity"/>
    <property type="evidence" value="ECO:0007669"/>
    <property type="project" value="UniProtKB-UniRule"/>
</dbReference>
<dbReference type="AlphaFoldDB" id="A0A6I1EJS5"/>
<dbReference type="RefSeq" id="WP_152158417.1">
    <property type="nucleotide sequence ID" value="NZ_WEHX01000038.1"/>
</dbReference>
<comment type="cofactor">
    <cofactor evidence="11">
        <name>Mg(2+)</name>
        <dbReference type="ChEBI" id="CHEBI:18420"/>
    </cofactor>
    <text evidence="11">Binds 1 Mg(2+) ion per subunit. May bind a second metal ion at a regulatory site, or after substrate binding.</text>
</comment>
<accession>A0A6I1EJS5</accession>
<dbReference type="OrthoDB" id="7845843at2"/>
<dbReference type="GO" id="GO:0003676">
    <property type="term" value="F:nucleic acid binding"/>
    <property type="evidence" value="ECO:0007669"/>
    <property type="project" value="InterPro"/>
</dbReference>
<dbReference type="EC" id="3.1.26.4" evidence="5 11"/>
<feature type="binding site" evidence="11">
    <location>
        <position position="14"/>
    </location>
    <ligand>
        <name>Mg(2+)</name>
        <dbReference type="ChEBI" id="CHEBI:18420"/>
        <label>1</label>
    </ligand>
</feature>
<dbReference type="PANTHER" id="PTHR10642:SF26">
    <property type="entry name" value="RIBONUCLEASE H1"/>
    <property type="match status" value="1"/>
</dbReference>
<feature type="domain" description="RNase H type-1" evidence="12">
    <location>
        <begin position="5"/>
        <end position="146"/>
    </location>
</feature>
<dbReference type="CDD" id="cd09278">
    <property type="entry name" value="RNase_HI_prokaryote_like"/>
    <property type="match status" value="1"/>
</dbReference>
<dbReference type="GO" id="GO:0000287">
    <property type="term" value="F:magnesium ion binding"/>
    <property type="evidence" value="ECO:0007669"/>
    <property type="project" value="UniProtKB-UniRule"/>
</dbReference>
<sequence>MADSSPKVLEIWTDGACKGNPGVGGWGAFLVWGEHRLELYDGSKLTTNNQMELTAVISALSAVKRPCPIIIHTDSSYVKDGITTWIHNWKRRGWKKGSKGEIKNIELWQELDRLASQHQIEWRWVKGHAGNPGNEKADQLANLGVEAALGRRPAKRS</sequence>
<evidence type="ECO:0000313" key="13">
    <source>
        <dbReference type="EMBL" id="KAB7659641.1"/>
    </source>
</evidence>
<keyword evidence="8 11" id="KW-0255">Endonuclease</keyword>
<reference evidence="13 14" key="1">
    <citation type="submission" date="2019-10" db="EMBL/GenBank/DDBJ databases">
        <title>Genome diversity of Sutterella seckii.</title>
        <authorList>
            <person name="Chaplin A.V."/>
            <person name="Sokolova S.R."/>
            <person name="Mosin K.A."/>
            <person name="Ivanova E.L."/>
            <person name="Kochetkova T.O."/>
            <person name="Goltsov A.Y."/>
            <person name="Trofimov D.Y."/>
            <person name="Efimov B.A."/>
        </authorList>
    </citation>
    <scope>NUCLEOTIDE SEQUENCE [LARGE SCALE GENOMIC DNA]</scope>
    <source>
        <strain evidence="13 14">ASD393</strain>
    </source>
</reference>
<comment type="catalytic activity">
    <reaction evidence="1 11">
        <text>Endonucleolytic cleavage to 5'-phosphomonoester.</text>
        <dbReference type="EC" id="3.1.26.4"/>
    </reaction>
</comment>
<keyword evidence="10 11" id="KW-0460">Magnesium</keyword>
<dbReference type="HAMAP" id="MF_00042">
    <property type="entry name" value="RNase_H"/>
    <property type="match status" value="1"/>
</dbReference>
<feature type="binding site" evidence="11">
    <location>
        <position position="138"/>
    </location>
    <ligand>
        <name>Mg(2+)</name>
        <dbReference type="ChEBI" id="CHEBI:18420"/>
        <label>2</label>
    </ligand>
</feature>